<evidence type="ECO:0000256" key="1">
    <source>
        <dbReference type="ARBA" id="ARBA00022723"/>
    </source>
</evidence>
<dbReference type="PANTHER" id="PTHR34524:SF6">
    <property type="entry name" value="CALCYPHOSINE LIKE"/>
    <property type="match status" value="1"/>
</dbReference>
<comment type="caution">
    <text evidence="5">The sequence shown here is derived from an EMBL/GenBank/DDBJ whole genome shotgun (WGS) entry which is preliminary data.</text>
</comment>
<gene>
    <name evidence="5" type="ORF">LSCM1_02320</name>
</gene>
<feature type="domain" description="EF-hand" evidence="4">
    <location>
        <begin position="67"/>
        <end position="102"/>
    </location>
</feature>
<keyword evidence="6" id="KW-1185">Reference proteome</keyword>
<dbReference type="PANTHER" id="PTHR34524">
    <property type="entry name" value="CALCYPHOSIN"/>
    <property type="match status" value="1"/>
</dbReference>
<dbReference type="InterPro" id="IPR051581">
    <property type="entry name" value="Ca-bind"/>
</dbReference>
<evidence type="ECO:0000256" key="2">
    <source>
        <dbReference type="ARBA" id="ARBA00022737"/>
    </source>
</evidence>
<evidence type="ECO:0000256" key="3">
    <source>
        <dbReference type="ARBA" id="ARBA00022837"/>
    </source>
</evidence>
<accession>A0A836H0W7</accession>
<name>A0A836H0W7_9TRYP</name>
<sequence>MNCDPQNALQLQQTAEKTRRLLLRRSPSSVNGIRSFSRSLGIADDLGRTQVTAEELQRALKDNNVFLEEHEIRNIFTVLDRHGKGTIDPTDFIAIICNSLRPLRRVWLQRVWRIFPKDPSDGSVHVRELQRQFMAEGHPSVVRGEMTAAEVRRDFESTFNESTNPDGRVSAQEFAEYYSGIAAACGDDEAFVSLLRGVWPLPGVSSAFSTSLAKGEVQYQGFYHTEQSLGEKMAIANREAARSEAMRMIRYEHAPAVLSSAAKARSLCLSLARADESRTGFLSEATFMGVLRQHRLYVPKASLLKCLDTNGDSSVDIKYYEELLLPAPSAARVMLLARLWSRCFENKDTAYRAPVQELHLKYHASSPADKNDFLTAWDVRTAVDGKVDFEELVQWYVPQSLAVQRDKDFEDLLHRQWGDYDE</sequence>
<dbReference type="EMBL" id="JAFEUZ010000034">
    <property type="protein sequence ID" value="KAG5468340.1"/>
    <property type="molecule type" value="Genomic_DNA"/>
</dbReference>
<keyword evidence="3" id="KW-0106">Calcium</keyword>
<keyword evidence="2" id="KW-0677">Repeat</keyword>
<dbReference type="InterPro" id="IPR002048">
    <property type="entry name" value="EF_hand_dom"/>
</dbReference>
<dbReference type="KEGG" id="lmat:92512415"/>
<dbReference type="Gene3D" id="1.10.238.10">
    <property type="entry name" value="EF-hand"/>
    <property type="match status" value="3"/>
</dbReference>
<dbReference type="AlphaFoldDB" id="A0A836H0W7"/>
<evidence type="ECO:0000313" key="5">
    <source>
        <dbReference type="EMBL" id="KAG5468340.1"/>
    </source>
</evidence>
<dbReference type="Proteomes" id="UP000673552">
    <property type="component" value="Chromosome 34"/>
</dbReference>
<dbReference type="GeneID" id="92512415"/>
<dbReference type="Pfam" id="PF13833">
    <property type="entry name" value="EF-hand_8"/>
    <property type="match status" value="1"/>
</dbReference>
<evidence type="ECO:0000313" key="6">
    <source>
        <dbReference type="Proteomes" id="UP000673552"/>
    </source>
</evidence>
<reference evidence="5 6" key="1">
    <citation type="submission" date="2021-03" db="EMBL/GenBank/DDBJ databases">
        <title>Leishmania (Mundinia) martiniquensis Genome sequencing and assembly.</title>
        <authorList>
            <person name="Almutairi H."/>
            <person name="Gatherer D."/>
        </authorList>
    </citation>
    <scope>NUCLEOTIDE SEQUENCE [LARGE SCALE GENOMIC DNA]</scope>
    <source>
        <strain evidence="5">LSCM1</strain>
    </source>
</reference>
<organism evidence="5 6">
    <name type="scientific">Leishmania martiniquensis</name>
    <dbReference type="NCBI Taxonomy" id="1580590"/>
    <lineage>
        <taxon>Eukaryota</taxon>
        <taxon>Discoba</taxon>
        <taxon>Euglenozoa</taxon>
        <taxon>Kinetoplastea</taxon>
        <taxon>Metakinetoplastina</taxon>
        <taxon>Trypanosomatida</taxon>
        <taxon>Trypanosomatidae</taxon>
        <taxon>Leishmaniinae</taxon>
        <taxon>Leishmania</taxon>
    </lineage>
</organism>
<dbReference type="PROSITE" id="PS50222">
    <property type="entry name" value="EF_HAND_2"/>
    <property type="match status" value="1"/>
</dbReference>
<dbReference type="OrthoDB" id="444540at2759"/>
<evidence type="ECO:0000259" key="4">
    <source>
        <dbReference type="PROSITE" id="PS50222"/>
    </source>
</evidence>
<dbReference type="SUPFAM" id="SSF47473">
    <property type="entry name" value="EF-hand"/>
    <property type="match status" value="1"/>
</dbReference>
<protein>
    <recommendedName>
        <fullName evidence="4">EF-hand domain-containing protein</fullName>
    </recommendedName>
</protein>
<keyword evidence="1" id="KW-0479">Metal-binding</keyword>
<proteinExistence type="predicted"/>
<dbReference type="RefSeq" id="XP_067175278.1">
    <property type="nucleotide sequence ID" value="XM_067319903.1"/>
</dbReference>
<dbReference type="GO" id="GO:0005509">
    <property type="term" value="F:calcium ion binding"/>
    <property type="evidence" value="ECO:0007669"/>
    <property type="project" value="InterPro"/>
</dbReference>
<dbReference type="InterPro" id="IPR011992">
    <property type="entry name" value="EF-hand-dom_pair"/>
</dbReference>